<dbReference type="STRING" id="253628.A0A0D2ACS0"/>
<gene>
    <name evidence="2" type="ORF">PV09_04441</name>
</gene>
<dbReference type="OrthoDB" id="5362512at2759"/>
<evidence type="ECO:0000259" key="1">
    <source>
        <dbReference type="Pfam" id="PF06985"/>
    </source>
</evidence>
<dbReference type="Proteomes" id="UP000053259">
    <property type="component" value="Unassembled WGS sequence"/>
</dbReference>
<dbReference type="EMBL" id="KN847540">
    <property type="protein sequence ID" value="KIW04708.1"/>
    <property type="molecule type" value="Genomic_DNA"/>
</dbReference>
<reference evidence="2 3" key="1">
    <citation type="submission" date="2015-01" db="EMBL/GenBank/DDBJ databases">
        <title>The Genome Sequence of Ochroconis gallopava CBS43764.</title>
        <authorList>
            <consortium name="The Broad Institute Genomics Platform"/>
            <person name="Cuomo C."/>
            <person name="de Hoog S."/>
            <person name="Gorbushina A."/>
            <person name="Stielow B."/>
            <person name="Teixiera M."/>
            <person name="Abouelleil A."/>
            <person name="Chapman S.B."/>
            <person name="Priest M."/>
            <person name="Young S.K."/>
            <person name="Wortman J."/>
            <person name="Nusbaum C."/>
            <person name="Birren B."/>
        </authorList>
    </citation>
    <scope>NUCLEOTIDE SEQUENCE [LARGE SCALE GENOMIC DNA]</scope>
    <source>
        <strain evidence="2 3">CBS 43764</strain>
    </source>
</reference>
<dbReference type="GeneID" id="27312414"/>
<name>A0A0D2ACS0_9PEZI</name>
<evidence type="ECO:0000313" key="3">
    <source>
        <dbReference type="Proteomes" id="UP000053259"/>
    </source>
</evidence>
<dbReference type="InterPro" id="IPR010730">
    <property type="entry name" value="HET"/>
</dbReference>
<dbReference type="RefSeq" id="XP_016214577.1">
    <property type="nucleotide sequence ID" value="XM_016357785.1"/>
</dbReference>
<feature type="domain" description="Heterokaryon incompatibility" evidence="1">
    <location>
        <begin position="128"/>
        <end position="289"/>
    </location>
</feature>
<keyword evidence="3" id="KW-1185">Reference proteome</keyword>
<dbReference type="PANTHER" id="PTHR33112">
    <property type="entry name" value="DOMAIN PROTEIN, PUTATIVE-RELATED"/>
    <property type="match status" value="1"/>
</dbReference>
<organism evidence="2 3">
    <name type="scientific">Verruconis gallopava</name>
    <dbReference type="NCBI Taxonomy" id="253628"/>
    <lineage>
        <taxon>Eukaryota</taxon>
        <taxon>Fungi</taxon>
        <taxon>Dikarya</taxon>
        <taxon>Ascomycota</taxon>
        <taxon>Pezizomycotina</taxon>
        <taxon>Dothideomycetes</taxon>
        <taxon>Pleosporomycetidae</taxon>
        <taxon>Venturiales</taxon>
        <taxon>Sympoventuriaceae</taxon>
        <taxon>Verruconis</taxon>
    </lineage>
</organism>
<protein>
    <recommendedName>
        <fullName evidence="1">Heterokaryon incompatibility domain-containing protein</fullName>
    </recommendedName>
</protein>
<accession>A0A0D2ACS0</accession>
<dbReference type="Pfam" id="PF06985">
    <property type="entry name" value="HET"/>
    <property type="match status" value="1"/>
</dbReference>
<dbReference type="PANTHER" id="PTHR33112:SF16">
    <property type="entry name" value="HETEROKARYON INCOMPATIBILITY DOMAIN-CONTAINING PROTEIN"/>
    <property type="match status" value="1"/>
</dbReference>
<proteinExistence type="predicted"/>
<dbReference type="HOGENOM" id="CLU_002639_5_3_1"/>
<dbReference type="AlphaFoldDB" id="A0A0D2ACS0"/>
<sequence>MGCVLCQGLRLMAGGEIPTLESRLYLELDSDGVGLALHEKNKGSANPRLMVYTDEDVEGLYGRHIPVDPHDNACMEMLKGWFTTCVNHHRECPAPRDSTLPTRVIDVGPSNGSEQPRLLLTEGKRGQWIALSHRWGTNVSLKTTSKNLDHHRQLIEWDRLSKTFQDAVSITRLLGFRYLWIDSLCILQDRMEDWKIESVKMRDVYKNCTLNIAAAHPQSATSGILANRRPVIDDGNPYMVPSFAGVELPFTSPAGKTFKVKVQKYPQPGATHRESRSNCLVSRGWVIQEFSLSPRTVTWTEEQMTWQCVNYWAEEYDRRMFQMQTLHIRQPRLTKQLIRLDPFGVSNREVYDVWLMTLNAYLARSLTFESDALPAISGVAQEVQRITSDTYLMGHWQGDFCNGLLWFLHRLPRCIITSIAPSWSWVSRRYDDLAPIGFESGRWFAVSIVNYVSQITRVREYAKNRKYFTEFSCRESREIINSGLRLLKQELQILKIENEAAHGSDQIRRIRISAPMRPSPVGMNADRPTKGELGVWSDNCWLVSEKSAL</sequence>
<dbReference type="VEuPathDB" id="FungiDB:PV09_04441"/>
<dbReference type="InParanoid" id="A0A0D2ACS0"/>
<evidence type="ECO:0000313" key="2">
    <source>
        <dbReference type="EMBL" id="KIW04708.1"/>
    </source>
</evidence>